<evidence type="ECO:0000259" key="4">
    <source>
        <dbReference type="Pfam" id="PF00694"/>
    </source>
</evidence>
<keyword evidence="3" id="KW-0432">Leucine biosynthesis</keyword>
<dbReference type="GO" id="GO:0009098">
    <property type="term" value="P:L-leucine biosynthetic process"/>
    <property type="evidence" value="ECO:0007669"/>
    <property type="project" value="UniProtKB-UniRule"/>
</dbReference>
<dbReference type="Pfam" id="PF00694">
    <property type="entry name" value="Aconitase_C"/>
    <property type="match status" value="1"/>
</dbReference>
<organism evidence="5 6">
    <name type="scientific">Sporomusa termitida</name>
    <dbReference type="NCBI Taxonomy" id="2377"/>
    <lineage>
        <taxon>Bacteria</taxon>
        <taxon>Bacillati</taxon>
        <taxon>Bacillota</taxon>
        <taxon>Negativicutes</taxon>
        <taxon>Selenomonadales</taxon>
        <taxon>Sporomusaceae</taxon>
        <taxon>Sporomusa</taxon>
    </lineage>
</organism>
<comment type="pathway">
    <text evidence="3">Amino-acid biosynthesis; L-leucine biosynthesis; L-leucine from 3-methyl-2-oxobutanoate: step 2/4.</text>
</comment>
<dbReference type="KEGG" id="sted:SPTER_39130"/>
<evidence type="ECO:0000256" key="1">
    <source>
        <dbReference type="ARBA" id="ARBA00009869"/>
    </source>
</evidence>
<keyword evidence="3" id="KW-0100">Branched-chain amino acid biosynthesis</keyword>
<protein>
    <recommendedName>
        <fullName evidence="3">3-isopropylmalate dehydratase small subunit</fullName>
        <ecNumber evidence="3">4.2.1.33</ecNumber>
    </recommendedName>
    <alternativeName>
        <fullName evidence="3">Alpha-IPM isomerase</fullName>
        <shortName evidence="3">IPMI</shortName>
    </alternativeName>
    <alternativeName>
        <fullName evidence="3">Isopropylmalate isomerase</fullName>
    </alternativeName>
</protein>
<dbReference type="InterPro" id="IPR050075">
    <property type="entry name" value="LeuD"/>
</dbReference>
<comment type="subunit">
    <text evidence="3">Heterodimer of LeuC and LeuD.</text>
</comment>
<dbReference type="EMBL" id="CP036259">
    <property type="protein sequence ID" value="QDR82485.1"/>
    <property type="molecule type" value="Genomic_DNA"/>
</dbReference>
<dbReference type="UniPathway" id="UPA00048">
    <property type="reaction ID" value="UER00071"/>
</dbReference>
<proteinExistence type="inferred from homology"/>
<keyword evidence="3" id="KW-0028">Amino-acid biosynthesis</keyword>
<evidence type="ECO:0000313" key="5">
    <source>
        <dbReference type="EMBL" id="QDR82485.1"/>
    </source>
</evidence>
<dbReference type="NCBIfam" id="TIGR02087">
    <property type="entry name" value="LEUD_arch"/>
    <property type="match status" value="1"/>
</dbReference>
<dbReference type="AlphaFoldDB" id="A0A517DYQ3"/>
<dbReference type="EC" id="4.2.1.33" evidence="3"/>
<dbReference type="CDD" id="cd01577">
    <property type="entry name" value="IPMI_Swivel"/>
    <property type="match status" value="1"/>
</dbReference>
<dbReference type="OrthoDB" id="9777465at2"/>
<dbReference type="Proteomes" id="UP000320776">
    <property type="component" value="Chromosome"/>
</dbReference>
<dbReference type="InterPro" id="IPR011827">
    <property type="entry name" value="LeuD_type2/HacB/DmdB"/>
</dbReference>
<name>A0A517DYQ3_9FIRM</name>
<keyword evidence="2 3" id="KW-0456">Lyase</keyword>
<dbReference type="RefSeq" id="WP_144351871.1">
    <property type="nucleotide sequence ID" value="NZ_CP036259.1"/>
</dbReference>
<comment type="catalytic activity">
    <reaction evidence="3">
        <text>(2R,3S)-3-isopropylmalate = (2S)-2-isopropylmalate</text>
        <dbReference type="Rhea" id="RHEA:32287"/>
        <dbReference type="ChEBI" id="CHEBI:1178"/>
        <dbReference type="ChEBI" id="CHEBI:35121"/>
        <dbReference type="EC" id="4.2.1.33"/>
    </reaction>
</comment>
<evidence type="ECO:0000256" key="3">
    <source>
        <dbReference type="HAMAP-Rule" id="MF_01032"/>
    </source>
</evidence>
<keyword evidence="6" id="KW-1185">Reference proteome</keyword>
<accession>A0A517DYQ3</accession>
<evidence type="ECO:0000313" key="6">
    <source>
        <dbReference type="Proteomes" id="UP000320776"/>
    </source>
</evidence>
<dbReference type="InterPro" id="IPR033940">
    <property type="entry name" value="IPMI_Swivel"/>
</dbReference>
<comment type="similarity">
    <text evidence="1 3">Belongs to the LeuD family. LeuD type 2 subfamily.</text>
</comment>
<dbReference type="InterPro" id="IPR015928">
    <property type="entry name" value="Aconitase/3IPM_dehydase_swvl"/>
</dbReference>
<dbReference type="PANTHER" id="PTHR43345:SF2">
    <property type="entry name" value="3-ISOPROPYLMALATE DEHYDRATASE SMALL SUBUNIT 1"/>
    <property type="match status" value="1"/>
</dbReference>
<dbReference type="HAMAP" id="MF_01032">
    <property type="entry name" value="LeuD_type2"/>
    <property type="match status" value="1"/>
</dbReference>
<dbReference type="Gene3D" id="3.20.19.10">
    <property type="entry name" value="Aconitase, domain 4"/>
    <property type="match status" value="1"/>
</dbReference>
<dbReference type="InterPro" id="IPR000573">
    <property type="entry name" value="AconitaseA/IPMdHydase_ssu_swvl"/>
</dbReference>
<dbReference type="GO" id="GO:0003861">
    <property type="term" value="F:3-isopropylmalate dehydratase activity"/>
    <property type="evidence" value="ECO:0007669"/>
    <property type="project" value="UniProtKB-UniRule"/>
</dbReference>
<evidence type="ECO:0000256" key="2">
    <source>
        <dbReference type="ARBA" id="ARBA00023239"/>
    </source>
</evidence>
<feature type="domain" description="Aconitase A/isopropylmalate dehydratase small subunit swivel" evidence="4">
    <location>
        <begin position="49"/>
        <end position="101"/>
    </location>
</feature>
<gene>
    <name evidence="5" type="primary">dmdB_1</name>
    <name evidence="3" type="synonym">leuD</name>
    <name evidence="5" type="ORF">SPTER_39130</name>
</gene>
<dbReference type="SUPFAM" id="SSF52016">
    <property type="entry name" value="LeuD/IlvD-like"/>
    <property type="match status" value="1"/>
</dbReference>
<dbReference type="PANTHER" id="PTHR43345">
    <property type="entry name" value="3-ISOPROPYLMALATE DEHYDRATASE SMALL SUBUNIT 2-RELATED-RELATED"/>
    <property type="match status" value="1"/>
</dbReference>
<comment type="function">
    <text evidence="3">Catalyzes the isomerization between 2-isopropylmalate and 3-isopropylmalate, via the formation of 2-isopropylmaleate.</text>
</comment>
<reference evidence="5 6" key="1">
    <citation type="submission" date="2019-02" db="EMBL/GenBank/DDBJ databases">
        <title>Closed genome of Sporomusa termitida DSM 4440.</title>
        <authorList>
            <person name="Poehlein A."/>
            <person name="Daniel R."/>
        </authorList>
    </citation>
    <scope>NUCLEOTIDE SEQUENCE [LARGE SCALE GENOMIC DNA]</scope>
    <source>
        <strain evidence="5 6">DSM 4440</strain>
    </source>
</reference>
<sequence length="165" mass="17520">MNRLKGQVWVFGDDVDTDQILPGYAMAEEFSGLARYAMAGSKQADFAARVQAGDIIVAGRNFGCGSSREQAPVALQAAGVSLIIAESFARIFRRNAINIGLPVLVAELRRHVQTGDLVEADLVQGIVRTADREIAAQALSANVLATIAAGGLINRVRQELGISNN</sequence>